<keyword evidence="3" id="KW-1185">Reference proteome</keyword>
<dbReference type="Proteomes" id="UP000612456">
    <property type="component" value="Unassembled WGS sequence"/>
</dbReference>
<feature type="domain" description="SIS" evidence="1">
    <location>
        <begin position="30"/>
        <end position="213"/>
    </location>
</feature>
<dbReference type="InterPro" id="IPR001347">
    <property type="entry name" value="SIS_dom"/>
</dbReference>
<dbReference type="EMBL" id="BMHP01000001">
    <property type="protein sequence ID" value="GGD60160.1"/>
    <property type="molecule type" value="Genomic_DNA"/>
</dbReference>
<dbReference type="InterPro" id="IPR035472">
    <property type="entry name" value="RpiR-like_SIS"/>
</dbReference>
<accession>A0A917DQJ9</accession>
<name>A0A917DQJ9_9BACL</name>
<reference evidence="2" key="2">
    <citation type="submission" date="2020-09" db="EMBL/GenBank/DDBJ databases">
        <authorList>
            <person name="Sun Q."/>
            <person name="Zhou Y."/>
        </authorList>
    </citation>
    <scope>NUCLEOTIDE SEQUENCE</scope>
    <source>
        <strain evidence="2">CGMCC 1.15178</strain>
    </source>
</reference>
<dbReference type="GO" id="GO:0097367">
    <property type="term" value="F:carbohydrate derivative binding"/>
    <property type="evidence" value="ECO:0007669"/>
    <property type="project" value="InterPro"/>
</dbReference>
<dbReference type="Gene3D" id="3.40.50.10490">
    <property type="entry name" value="Glucose-6-phosphate isomerase like protein, domain 1"/>
    <property type="match status" value="1"/>
</dbReference>
<evidence type="ECO:0000259" key="1">
    <source>
        <dbReference type="PROSITE" id="PS51464"/>
    </source>
</evidence>
<dbReference type="PROSITE" id="PS51464">
    <property type="entry name" value="SIS"/>
    <property type="match status" value="1"/>
</dbReference>
<dbReference type="SUPFAM" id="SSF53697">
    <property type="entry name" value="SIS domain"/>
    <property type="match status" value="1"/>
</dbReference>
<dbReference type="CDD" id="cd05013">
    <property type="entry name" value="SIS_RpiR"/>
    <property type="match status" value="1"/>
</dbReference>
<dbReference type="InterPro" id="IPR050099">
    <property type="entry name" value="SIS_GmhA/DiaA_subfam"/>
</dbReference>
<dbReference type="PANTHER" id="PTHR30390:SF7">
    <property type="entry name" value="PHOSPHOHEPTOSE ISOMERASE"/>
    <property type="match status" value="1"/>
</dbReference>
<protein>
    <recommendedName>
        <fullName evidence="1">SIS domain-containing protein</fullName>
    </recommendedName>
</protein>
<evidence type="ECO:0000313" key="3">
    <source>
        <dbReference type="Proteomes" id="UP000612456"/>
    </source>
</evidence>
<gene>
    <name evidence="2" type="ORF">GCM10010911_17530</name>
</gene>
<sequence length="245" mass="26439">MDRYFAKVEEIFTKVIESQVDAMKQAARACSEAMSANKKLFFFGTGHSHMLAEEVYYRAGGLMNVIPILETALMLHEGGPKSTRIERLEGYAPILLDEYKVGQDDVIFVISNSGLNAVPVEMALGAKLRGATVIALTNLQQSSQEQPRHSSGKKLFQAADIVLDNCGCIGDAAVHMDSLHVAVGPTSTVIGAFILNSIIVQAAQNEVDQGRRPSIFLSANLAKGDSYNAGLMDNLVSTSDTMEEV</sequence>
<dbReference type="Pfam" id="PF13580">
    <property type="entry name" value="SIS_2"/>
    <property type="match status" value="1"/>
</dbReference>
<dbReference type="RefSeq" id="WP_188991007.1">
    <property type="nucleotide sequence ID" value="NZ_BMHP01000001.1"/>
</dbReference>
<dbReference type="AlphaFoldDB" id="A0A917DQJ9"/>
<dbReference type="NCBIfam" id="NF002805">
    <property type="entry name" value="PRK02947.1"/>
    <property type="match status" value="1"/>
</dbReference>
<reference evidence="2" key="1">
    <citation type="journal article" date="2014" name="Int. J. Syst. Evol. Microbiol.">
        <title>Complete genome sequence of Corynebacterium casei LMG S-19264T (=DSM 44701T), isolated from a smear-ripened cheese.</title>
        <authorList>
            <consortium name="US DOE Joint Genome Institute (JGI-PGF)"/>
            <person name="Walter F."/>
            <person name="Albersmeier A."/>
            <person name="Kalinowski J."/>
            <person name="Ruckert C."/>
        </authorList>
    </citation>
    <scope>NUCLEOTIDE SEQUENCE</scope>
    <source>
        <strain evidence="2">CGMCC 1.15178</strain>
    </source>
</reference>
<dbReference type="InterPro" id="IPR046348">
    <property type="entry name" value="SIS_dom_sf"/>
</dbReference>
<dbReference type="PANTHER" id="PTHR30390">
    <property type="entry name" value="SEDOHEPTULOSE 7-PHOSPHATE ISOMERASE / DNAA INITIATOR-ASSOCIATING FACTOR FOR REPLICATION INITIATION"/>
    <property type="match status" value="1"/>
</dbReference>
<dbReference type="GO" id="GO:1901135">
    <property type="term" value="P:carbohydrate derivative metabolic process"/>
    <property type="evidence" value="ECO:0007669"/>
    <property type="project" value="InterPro"/>
</dbReference>
<organism evidence="2 3">
    <name type="scientific">Paenibacillus nasutitermitis</name>
    <dbReference type="NCBI Taxonomy" id="1652958"/>
    <lineage>
        <taxon>Bacteria</taxon>
        <taxon>Bacillati</taxon>
        <taxon>Bacillota</taxon>
        <taxon>Bacilli</taxon>
        <taxon>Bacillales</taxon>
        <taxon>Paenibacillaceae</taxon>
        <taxon>Paenibacillus</taxon>
    </lineage>
</organism>
<comment type="caution">
    <text evidence="2">The sequence shown here is derived from an EMBL/GenBank/DDBJ whole genome shotgun (WGS) entry which is preliminary data.</text>
</comment>
<proteinExistence type="predicted"/>
<evidence type="ECO:0000313" key="2">
    <source>
        <dbReference type="EMBL" id="GGD60160.1"/>
    </source>
</evidence>